<dbReference type="CDD" id="cd00984">
    <property type="entry name" value="DnaB_C"/>
    <property type="match status" value="1"/>
</dbReference>
<keyword evidence="2" id="KW-0378">Hydrolase</keyword>
<dbReference type="InterPro" id="IPR027417">
    <property type="entry name" value="P-loop_NTPase"/>
</dbReference>
<dbReference type="GO" id="GO:0003678">
    <property type="term" value="F:DNA helicase activity"/>
    <property type="evidence" value="ECO:0007669"/>
    <property type="project" value="InterPro"/>
</dbReference>
<keyword evidence="2" id="KW-0347">Helicase</keyword>
<evidence type="ECO:0000259" key="1">
    <source>
        <dbReference type="PROSITE" id="PS51199"/>
    </source>
</evidence>
<gene>
    <name evidence="2" type="ORF">H9948_10640</name>
</gene>
<dbReference type="SUPFAM" id="SSF52540">
    <property type="entry name" value="P-loop containing nucleoside triphosphate hydrolases"/>
    <property type="match status" value="1"/>
</dbReference>
<keyword evidence="2" id="KW-0067">ATP-binding</keyword>
<proteinExistence type="predicted"/>
<dbReference type="EMBL" id="DWYW01000244">
    <property type="protein sequence ID" value="HJA91233.1"/>
    <property type="molecule type" value="Genomic_DNA"/>
</dbReference>
<dbReference type="GO" id="GO:0005524">
    <property type="term" value="F:ATP binding"/>
    <property type="evidence" value="ECO:0007669"/>
    <property type="project" value="InterPro"/>
</dbReference>
<dbReference type="Pfam" id="PF03796">
    <property type="entry name" value="DnaB_C"/>
    <property type="match status" value="1"/>
</dbReference>
<dbReference type="Proteomes" id="UP000886856">
    <property type="component" value="Unassembled WGS sequence"/>
</dbReference>
<dbReference type="AlphaFoldDB" id="A0A9D2I453"/>
<feature type="domain" description="SF4 helicase" evidence="1">
    <location>
        <begin position="156"/>
        <end position="420"/>
    </location>
</feature>
<reference evidence="2" key="1">
    <citation type="journal article" date="2021" name="PeerJ">
        <title>Extensive microbial diversity within the chicken gut microbiome revealed by metagenomics and culture.</title>
        <authorList>
            <person name="Gilroy R."/>
            <person name="Ravi A."/>
            <person name="Getino M."/>
            <person name="Pursley I."/>
            <person name="Horton D.L."/>
            <person name="Alikhan N.F."/>
            <person name="Baker D."/>
            <person name="Gharbi K."/>
            <person name="Hall N."/>
            <person name="Watson M."/>
            <person name="Adriaenssens E.M."/>
            <person name="Foster-Nyarko E."/>
            <person name="Jarju S."/>
            <person name="Secka A."/>
            <person name="Antonio M."/>
            <person name="Oren A."/>
            <person name="Chaudhuri R.R."/>
            <person name="La Ragione R."/>
            <person name="Hildebrand F."/>
            <person name="Pallen M.J."/>
        </authorList>
    </citation>
    <scope>NUCLEOTIDE SEQUENCE</scope>
    <source>
        <strain evidence="2">CHK171-505</strain>
    </source>
</reference>
<accession>A0A9D2I453</accession>
<name>A0A9D2I453_9LACT</name>
<dbReference type="InterPro" id="IPR007694">
    <property type="entry name" value="DNA_helicase_DnaB-like_C"/>
</dbReference>
<sequence length="420" mass="48471">MINETMYFEKLVLAKLIKFEELRNDFVLEPIYFQDERHANIANMIIRNHDFTYEELLSSAVESPDIYGGYDFVNHIAAIDIIDIVNPKTFKKDQEKTLENYKLREIDKKIKEYESAKSPETVQALNAEIERLNKLTIDEHGSKTEVLKDMFNSLFEDNSVPIIKTNFKELDLLVDGIEMNQLNIIAARPSMGKTTFALQMAMNVQSDNTEVIFCSAETTEKAMTRRILSNLSGVPMNKFKEPTNLMTMDDIDKVTDAIGLYSNMNINIVDNAIFTPNRIRSLVQGMSQDTEKIVFIDYMQLMQSDTRKVNRIEEVSDISRQLKILTNEIPNLTIFALSQLSRAVETRNDKRPNMSDLRESGQIEQDANMIMFLYRDDYYNKDEETLDPNRSDLEVIVGKNKDGPQGTATVAFYRDTQRMF</sequence>
<dbReference type="PANTHER" id="PTHR30153">
    <property type="entry name" value="REPLICATIVE DNA HELICASE DNAB"/>
    <property type="match status" value="1"/>
</dbReference>
<dbReference type="Gene3D" id="3.40.50.300">
    <property type="entry name" value="P-loop containing nucleotide triphosphate hydrolases"/>
    <property type="match status" value="1"/>
</dbReference>
<organism evidence="2 3">
    <name type="scientific">Candidatus Jeotgalibaca merdavium</name>
    <dbReference type="NCBI Taxonomy" id="2838627"/>
    <lineage>
        <taxon>Bacteria</taxon>
        <taxon>Bacillati</taxon>
        <taxon>Bacillota</taxon>
        <taxon>Bacilli</taxon>
        <taxon>Lactobacillales</taxon>
        <taxon>Carnobacteriaceae</taxon>
        <taxon>Jeotgalibaca</taxon>
    </lineage>
</organism>
<evidence type="ECO:0000313" key="3">
    <source>
        <dbReference type="Proteomes" id="UP000886856"/>
    </source>
</evidence>
<dbReference type="PANTHER" id="PTHR30153:SF2">
    <property type="entry name" value="REPLICATIVE DNA HELICASE"/>
    <property type="match status" value="1"/>
</dbReference>
<dbReference type="GO" id="GO:0005829">
    <property type="term" value="C:cytosol"/>
    <property type="evidence" value="ECO:0007669"/>
    <property type="project" value="TreeGrafter"/>
</dbReference>
<dbReference type="PROSITE" id="PS51199">
    <property type="entry name" value="SF4_HELICASE"/>
    <property type="match status" value="1"/>
</dbReference>
<evidence type="ECO:0000313" key="2">
    <source>
        <dbReference type="EMBL" id="HJA91233.1"/>
    </source>
</evidence>
<comment type="caution">
    <text evidence="2">The sequence shown here is derived from an EMBL/GenBank/DDBJ whole genome shotgun (WGS) entry which is preliminary data.</text>
</comment>
<keyword evidence="2" id="KW-0547">Nucleotide-binding</keyword>
<protein>
    <submittedName>
        <fullName evidence="2">DnaB-like helicase C-terminal domain-containing protein</fullName>
    </submittedName>
</protein>
<dbReference type="GO" id="GO:0006260">
    <property type="term" value="P:DNA replication"/>
    <property type="evidence" value="ECO:0007669"/>
    <property type="project" value="InterPro"/>
</dbReference>
<reference evidence="2" key="2">
    <citation type="submission" date="2021-04" db="EMBL/GenBank/DDBJ databases">
        <authorList>
            <person name="Gilroy R."/>
        </authorList>
    </citation>
    <scope>NUCLEOTIDE SEQUENCE</scope>
    <source>
        <strain evidence="2">CHK171-505</strain>
    </source>
</reference>